<dbReference type="Proteomes" id="UP000184301">
    <property type="component" value="Unassembled WGS sequence"/>
</dbReference>
<dbReference type="Pfam" id="PF20277">
    <property type="entry name" value="CTD11"/>
    <property type="match status" value="1"/>
</dbReference>
<gene>
    <name evidence="2" type="ORF">SAMN02745243_01027</name>
</gene>
<dbReference type="AlphaFoldDB" id="A0A1M6KY46"/>
<feature type="domain" description="ABC-three component systems C-terminal" evidence="1">
    <location>
        <begin position="240"/>
        <end position="372"/>
    </location>
</feature>
<dbReference type="OrthoDB" id="3266795at2"/>
<dbReference type="InterPro" id="IPR046921">
    <property type="entry name" value="ABC-3C_CTD11"/>
</dbReference>
<proteinExistence type="predicted"/>
<reference evidence="2 3" key="1">
    <citation type="submission" date="2016-11" db="EMBL/GenBank/DDBJ databases">
        <authorList>
            <person name="Jaros S."/>
            <person name="Januszkiewicz K."/>
            <person name="Wedrychowicz H."/>
        </authorList>
    </citation>
    <scope>NUCLEOTIDE SEQUENCE [LARGE SCALE GENOMIC DNA]</scope>
    <source>
        <strain evidence="2 3">DSM 15480</strain>
    </source>
</reference>
<evidence type="ECO:0000259" key="1">
    <source>
        <dbReference type="Pfam" id="PF20277"/>
    </source>
</evidence>
<name>A0A1M6KY46_9FIRM</name>
<dbReference type="RefSeq" id="WP_073106346.1">
    <property type="nucleotide sequence ID" value="NZ_FQZY01000013.1"/>
</dbReference>
<accession>A0A1M6KY46</accession>
<sequence>MEFKTLFPIMKKHLADGDDVPYFFRELMAKITTVSEADWAKGKDPSAKLSDNTIRSYVKRGLSKNLAGNIVYHLTPKILTRSISKRSPASRALFAEDLVGYEPTINADNVAEKVTEWLEQIIQESAGLIPQDELQKQQQQILASDLKKKYGDYLLAETDGCCPFPGCGRQLTISKNGKAIHTFEVSLIDKSKATTPENLMAMCPQCYATYLLDDSKKLMAELKEIKTVLSTHKQSIRLLDDLPLEKGIVGVIKRIRKLGEKELSDASFEPKEVKQKLSPSQDMVLYNAVTNYVTTYFIRIKEIMINLDKSGEIDYDEIQDQIHALYKKLKKANKPHLEIFNEIADKIHRVTLQDAIFCQIVVSYFVQSCEVFDAITE</sequence>
<keyword evidence="3" id="KW-1185">Reference proteome</keyword>
<protein>
    <recommendedName>
        <fullName evidence="1">ABC-three component systems C-terminal domain-containing protein</fullName>
    </recommendedName>
</protein>
<dbReference type="STRING" id="1121950.SAMN02745243_01027"/>
<evidence type="ECO:0000313" key="2">
    <source>
        <dbReference type="EMBL" id="SHJ63850.1"/>
    </source>
</evidence>
<organism evidence="2 3">
    <name type="scientific">Hespellia stercorisuis DSM 15480</name>
    <dbReference type="NCBI Taxonomy" id="1121950"/>
    <lineage>
        <taxon>Bacteria</taxon>
        <taxon>Bacillati</taxon>
        <taxon>Bacillota</taxon>
        <taxon>Clostridia</taxon>
        <taxon>Lachnospirales</taxon>
        <taxon>Lachnospiraceae</taxon>
        <taxon>Hespellia</taxon>
    </lineage>
</organism>
<evidence type="ECO:0000313" key="3">
    <source>
        <dbReference type="Proteomes" id="UP000184301"/>
    </source>
</evidence>
<dbReference type="EMBL" id="FQZY01000013">
    <property type="protein sequence ID" value="SHJ63850.1"/>
    <property type="molecule type" value="Genomic_DNA"/>
</dbReference>